<evidence type="ECO:0000256" key="3">
    <source>
        <dbReference type="ARBA" id="ARBA00022989"/>
    </source>
</evidence>
<evidence type="ECO:0000256" key="6">
    <source>
        <dbReference type="SAM" id="Phobius"/>
    </source>
</evidence>
<proteinExistence type="predicted"/>
<comment type="subcellular location">
    <subcellularLocation>
        <location evidence="1">Membrane</location>
        <topology evidence="1">Multi-pass membrane protein</topology>
    </subcellularLocation>
</comment>
<dbReference type="GO" id="GO:0016020">
    <property type="term" value="C:membrane"/>
    <property type="evidence" value="ECO:0007669"/>
    <property type="project" value="UniProtKB-SubCell"/>
</dbReference>
<keyword evidence="4 6" id="KW-0472">Membrane</keyword>
<evidence type="ECO:0000256" key="4">
    <source>
        <dbReference type="ARBA" id="ARBA00023136"/>
    </source>
</evidence>
<name>A0A9D2CRG0_9MICC</name>
<dbReference type="Proteomes" id="UP000824134">
    <property type="component" value="Unassembled WGS sequence"/>
</dbReference>
<protein>
    <submittedName>
        <fullName evidence="8">FUSC family protein</fullName>
    </submittedName>
</protein>
<feature type="transmembrane region" description="Helical" evidence="6">
    <location>
        <begin position="81"/>
        <end position="99"/>
    </location>
</feature>
<dbReference type="EMBL" id="DXCN01000059">
    <property type="protein sequence ID" value="HIY95551.1"/>
    <property type="molecule type" value="Genomic_DNA"/>
</dbReference>
<feature type="region of interest" description="Disordered" evidence="5">
    <location>
        <begin position="396"/>
        <end position="416"/>
    </location>
</feature>
<keyword evidence="3 6" id="KW-1133">Transmembrane helix</keyword>
<dbReference type="InterPro" id="IPR049453">
    <property type="entry name" value="Memb_transporter_dom"/>
</dbReference>
<evidence type="ECO:0000256" key="2">
    <source>
        <dbReference type="ARBA" id="ARBA00022692"/>
    </source>
</evidence>
<evidence type="ECO:0000256" key="1">
    <source>
        <dbReference type="ARBA" id="ARBA00004141"/>
    </source>
</evidence>
<feature type="compositionally biased region" description="Basic and acidic residues" evidence="5">
    <location>
        <begin position="431"/>
        <end position="444"/>
    </location>
</feature>
<accession>A0A9D2CRG0</accession>
<reference evidence="8" key="1">
    <citation type="journal article" date="2021" name="PeerJ">
        <title>Extensive microbial diversity within the chicken gut microbiome revealed by metagenomics and culture.</title>
        <authorList>
            <person name="Gilroy R."/>
            <person name="Ravi A."/>
            <person name="Getino M."/>
            <person name="Pursley I."/>
            <person name="Horton D.L."/>
            <person name="Alikhan N.F."/>
            <person name="Baker D."/>
            <person name="Gharbi K."/>
            <person name="Hall N."/>
            <person name="Watson M."/>
            <person name="Adriaenssens E.M."/>
            <person name="Foster-Nyarko E."/>
            <person name="Jarju S."/>
            <person name="Secka A."/>
            <person name="Antonio M."/>
            <person name="Oren A."/>
            <person name="Chaudhuri R.R."/>
            <person name="La Ragione R."/>
            <person name="Hildebrand F."/>
            <person name="Pallen M.J."/>
        </authorList>
    </citation>
    <scope>NUCLEOTIDE SEQUENCE</scope>
    <source>
        <strain evidence="8">ChiHjej12B11-9195</strain>
    </source>
</reference>
<organism evidence="8 9">
    <name type="scientific">Candidatus Rothia avicola</name>
    <dbReference type="NCBI Taxonomy" id="2840478"/>
    <lineage>
        <taxon>Bacteria</taxon>
        <taxon>Bacillati</taxon>
        <taxon>Actinomycetota</taxon>
        <taxon>Actinomycetes</taxon>
        <taxon>Micrococcales</taxon>
        <taxon>Micrococcaceae</taxon>
        <taxon>Rothia</taxon>
    </lineage>
</organism>
<evidence type="ECO:0000313" key="9">
    <source>
        <dbReference type="Proteomes" id="UP000824134"/>
    </source>
</evidence>
<feature type="transmembrane region" description="Helical" evidence="6">
    <location>
        <begin position="28"/>
        <end position="45"/>
    </location>
</feature>
<feature type="region of interest" description="Disordered" evidence="5">
    <location>
        <begin position="431"/>
        <end position="469"/>
    </location>
</feature>
<evidence type="ECO:0000259" key="7">
    <source>
        <dbReference type="Pfam" id="PF13515"/>
    </source>
</evidence>
<feature type="compositionally biased region" description="Basic and acidic residues" evidence="5">
    <location>
        <begin position="407"/>
        <end position="416"/>
    </location>
</feature>
<comment type="caution">
    <text evidence="8">The sequence shown here is derived from an EMBL/GenBank/DDBJ whole genome shotgun (WGS) entry which is preliminary data.</text>
</comment>
<reference evidence="8" key="2">
    <citation type="submission" date="2021-04" db="EMBL/GenBank/DDBJ databases">
        <authorList>
            <person name="Gilroy R."/>
        </authorList>
    </citation>
    <scope>NUCLEOTIDE SEQUENCE</scope>
    <source>
        <strain evidence="8">ChiHjej12B11-9195</strain>
    </source>
</reference>
<gene>
    <name evidence="8" type="ORF">H9821_07815</name>
</gene>
<dbReference type="Pfam" id="PF13515">
    <property type="entry name" value="FUSC_2"/>
    <property type="match status" value="1"/>
</dbReference>
<evidence type="ECO:0000256" key="5">
    <source>
        <dbReference type="SAM" id="MobiDB-lite"/>
    </source>
</evidence>
<feature type="transmembrane region" description="Helical" evidence="6">
    <location>
        <begin position="57"/>
        <end position="75"/>
    </location>
</feature>
<keyword evidence="2 6" id="KW-0812">Transmembrane</keyword>
<feature type="domain" description="Integral membrane bound transporter" evidence="7">
    <location>
        <begin position="43"/>
        <end position="163"/>
    </location>
</feature>
<evidence type="ECO:0000313" key="8">
    <source>
        <dbReference type="EMBL" id="HIY95551.1"/>
    </source>
</evidence>
<feature type="transmembrane region" description="Helical" evidence="6">
    <location>
        <begin position="148"/>
        <end position="168"/>
    </location>
</feature>
<sequence>MGFGQQVESLKKRAQEHSRLGWRRMKDGFFQSLQIVASGIGAYLFAEKVLGHTEPIFAATAAIVSLGYITGATHARRILEVSFGVTLGILIGDMMMLALGRGIWQAGLVMFLSIMLARFLDNGILFTIQMGLQSCLVVLLPPNIDGPFARSLDGIVGGLCAFLLMFLFPKDPRRTPRENAKTMMGSFAAVFRDAGEAMEHYDGKEAWHALASARRLQPLYNTCEKDIITSKGMAQLAWTGRSHMKELDRYSQALGKIDYAIRNTRVLNRRLASTINNVQISQEAITSIAEALKSIGDAVEVLGEGMSAPEADVRTERKMKARRDLSQLAGRLEPHMMGVRTMEAEALALMLRPLVVDLLEASGLTHQQAVDMLVPLGDSMTEHAPTTTMLPVQADADAGGQQGSRRQRVEQKHRDDTRQLTTVLRAKDRAPIREIREASVRDPRSMPAVPPAGSGADASAQMLDSAARVEKQQALNTAQLTVIEQNLKKEKGD</sequence>
<dbReference type="AlphaFoldDB" id="A0A9D2CRG0"/>